<dbReference type="Pfam" id="PF00385">
    <property type="entry name" value="Chromo"/>
    <property type="match status" value="1"/>
</dbReference>
<sequence length="1559" mass="178056">MNSTTGENSFNNGAAPNGDNMSMATGSIDLSSFAGSSPLTDDGTAMVLDSFLVPSSSTGEREELLLRQNLTQLRSEFNGFLEAFTTARLAGDEAAADHALQQMDRTKRRLTAMQEYSSILGKTASPNASISSRNAGLTLSHRDLPKFQLASSVVRPFPNEEVFESVEHFLARFENIIKGSAYRDVEQVWKQFLPLCLPYSDNAWVETDLRKCNTWAEARAAFKEHHGSSLATRHYTDLVFTMQMSNKESIGDYSKKFLQAVYNAGLPSDDPRIADRFLASLTLSVQTLIRVTVARVGKSKADTNEKWTVEYITQVGRDILGDDNKLYAEATALIPGANKSDTVKSRYNENGSRGDGSLSGHRRHQFKRRSHNMTKVNKNYFCTHHGKNGTHDTVDCFTTKRVEKVNTNKKCFKCGQPWSKEHKCKNNDKKVFAVTSHKNDNNPDDDVVKDKTALLDQATSEVNTMMEGLSYDCKYQNKERTLDKKEIKANAFNLLTPIIIENEKLMGLVDTGSDTSFIDINAFTKKLKLNKINKISGSYNFLSHNNDVSRIGITDPLKFKYSNGIMFEHSLEIMKFNTGFDFDVLLGTDILPKMNIGLTGVAFRLSSEHSHSDTATDEIQILENINIDQVNEFEPDNSPAGTAEQRANFFDTIKDVLKRNQSIPVTSSCPMPESIIHLPTKEGATAYRRQYPIPHALRPVLDKQIEEWLKTGTIIKSKVNTSFNSPLLLVPKRNKAGEIVNHRVCLDVRLLNNILPPTFNYPVPLIRDIFDNLSGKKVFSTIDLSNAYHRFKVAPEDVHKLTFTHDSAQYSFIKGCFGVKMLTSQFQKCLAILFDGISCVQNFVDDCIVASDSFEQHAEDVKLVLEKLTSVNLIVNPDKCVWFQHSVRLLGFVVNTTGTKVDRNKLTNVQNWPIPNQSHKHVQQFMGLINYFRDYVPMISRVAEPITRLSNAVNIRELWTDEQTNSFNSLKAILQSNLVLHYPDLSKKFFVATDASLYGVAAVLYQKDELQRDKYISFVSSSLTPSQRRWSTTKRELYAIILALKKYRKFLWGKHFAIYSDHKALVYLHTQKIANPMMIGWMETLLDFDFDVVHIPGVLNKLPDQLSRLYPPLEDDNKLVEDSVYKKNKNNLKIKKVVVKRKKYCRDKSINVLATRLIENKNELTDYLTPPEEERDAILRETHSYGHYGYQAIVRDIHSRDLAGPLPATGDDYIYLLVLTDICTKYIVIRPLKNKQSDTVAKELISIFGDYGFPRIIQSDNGTEFRNSLMSHISKNLGIDRRYSTAYHPQGNGSAEASVKIAMNTLRKMIQSNGRDWNHYLPIVQLCINRYIKNKTLSSPFSLMYARRVNMPDDYANKKYPIPNDLMTVEELEERIKHMEEIVFPAILERTQKINEEYSPYTVVRKNRGGSYELKDEQNELLHRNYTPSELKVVNMDESNIENEYYEVEDIRDHRGPIGHREFLVKWAGYGERANTWQKASDFTDPTIIEKYWDKQDELKKLEHERAEHIVNKASNRNSAPKLSDEKKVHSVETKKRTLPTKLSREERLLKRRLNKEKK</sequence>
<name>I1CAN2_RHIO9</name>
<dbReference type="OrthoDB" id="2289373at2759"/>
<dbReference type="GO" id="GO:0015074">
    <property type="term" value="P:DNA integration"/>
    <property type="evidence" value="ECO:0007669"/>
    <property type="project" value="InterPro"/>
</dbReference>
<proteinExistence type="predicted"/>
<dbReference type="InterPro" id="IPR043502">
    <property type="entry name" value="DNA/RNA_pol_sf"/>
</dbReference>
<keyword evidence="4" id="KW-0540">Nuclease</keyword>
<evidence type="ECO:0000256" key="7">
    <source>
        <dbReference type="ARBA" id="ARBA00022918"/>
    </source>
</evidence>
<dbReference type="Proteomes" id="UP000009138">
    <property type="component" value="Unassembled WGS sequence"/>
</dbReference>
<dbReference type="CDD" id="cd01647">
    <property type="entry name" value="RT_LTR"/>
    <property type="match status" value="1"/>
</dbReference>
<dbReference type="GO" id="GO:0016787">
    <property type="term" value="F:hydrolase activity"/>
    <property type="evidence" value="ECO:0007669"/>
    <property type="project" value="UniProtKB-KW"/>
</dbReference>
<feature type="region of interest" description="Disordered" evidence="8">
    <location>
        <begin position="1510"/>
        <end position="1559"/>
    </location>
</feature>
<evidence type="ECO:0000256" key="5">
    <source>
        <dbReference type="ARBA" id="ARBA00022759"/>
    </source>
</evidence>
<evidence type="ECO:0000313" key="11">
    <source>
        <dbReference type="EMBL" id="EIE85512.1"/>
    </source>
</evidence>
<dbReference type="SUPFAM" id="SSF54160">
    <property type="entry name" value="Chromo domain-like"/>
    <property type="match status" value="1"/>
</dbReference>
<evidence type="ECO:0000259" key="9">
    <source>
        <dbReference type="PROSITE" id="PS50013"/>
    </source>
</evidence>
<evidence type="ECO:0000313" key="12">
    <source>
        <dbReference type="Proteomes" id="UP000009138"/>
    </source>
</evidence>
<evidence type="ECO:0000256" key="4">
    <source>
        <dbReference type="ARBA" id="ARBA00022722"/>
    </source>
</evidence>
<evidence type="ECO:0000256" key="1">
    <source>
        <dbReference type="ARBA" id="ARBA00012493"/>
    </source>
</evidence>
<dbReference type="InterPro" id="IPR016197">
    <property type="entry name" value="Chromo-like_dom_sf"/>
</dbReference>
<dbReference type="PANTHER" id="PTHR37984:SF5">
    <property type="entry name" value="PROTEIN NYNRIN-LIKE"/>
    <property type="match status" value="1"/>
</dbReference>
<dbReference type="PROSITE" id="PS50013">
    <property type="entry name" value="CHROMO_2"/>
    <property type="match status" value="1"/>
</dbReference>
<feature type="region of interest" description="Disordered" evidence="8">
    <location>
        <begin position="341"/>
        <end position="370"/>
    </location>
</feature>
<evidence type="ECO:0000256" key="3">
    <source>
        <dbReference type="ARBA" id="ARBA00022695"/>
    </source>
</evidence>
<keyword evidence="2" id="KW-0808">Transferase</keyword>
<dbReference type="eggNOG" id="KOG0017">
    <property type="taxonomic scope" value="Eukaryota"/>
</dbReference>
<dbReference type="InterPro" id="IPR023780">
    <property type="entry name" value="Chromo_domain"/>
</dbReference>
<feature type="domain" description="Integrase catalytic" evidence="10">
    <location>
        <begin position="1188"/>
        <end position="1348"/>
    </location>
</feature>
<dbReference type="SUPFAM" id="SSF53098">
    <property type="entry name" value="Ribonuclease H-like"/>
    <property type="match status" value="1"/>
</dbReference>
<dbReference type="Pfam" id="PF17917">
    <property type="entry name" value="RT_RNaseH"/>
    <property type="match status" value="1"/>
</dbReference>
<dbReference type="GO" id="GO:0005634">
    <property type="term" value="C:nucleus"/>
    <property type="evidence" value="ECO:0007669"/>
    <property type="project" value="UniProtKB-ARBA"/>
</dbReference>
<accession>I1CAN2</accession>
<evidence type="ECO:0000256" key="2">
    <source>
        <dbReference type="ARBA" id="ARBA00022679"/>
    </source>
</evidence>
<dbReference type="EMBL" id="CH476738">
    <property type="protein sequence ID" value="EIE85512.1"/>
    <property type="molecule type" value="Genomic_DNA"/>
</dbReference>
<keyword evidence="6" id="KW-0378">Hydrolase</keyword>
<dbReference type="RefSeq" id="XP_067520908.1">
    <property type="nucleotide sequence ID" value="XM_067664807.1"/>
</dbReference>
<dbReference type="InterPro" id="IPR043128">
    <property type="entry name" value="Rev_trsase/Diguanyl_cyclase"/>
</dbReference>
<dbReference type="FunFam" id="3.10.20.370:FF:000001">
    <property type="entry name" value="Retrovirus-related Pol polyprotein from transposon 17.6-like protein"/>
    <property type="match status" value="1"/>
</dbReference>
<dbReference type="Gene3D" id="3.30.420.10">
    <property type="entry name" value="Ribonuclease H-like superfamily/Ribonuclease H"/>
    <property type="match status" value="1"/>
</dbReference>
<dbReference type="InterPro" id="IPR000953">
    <property type="entry name" value="Chromo/chromo_shadow_dom"/>
</dbReference>
<evidence type="ECO:0000256" key="6">
    <source>
        <dbReference type="ARBA" id="ARBA00022801"/>
    </source>
</evidence>
<dbReference type="Pfam" id="PF00078">
    <property type="entry name" value="RVT_1"/>
    <property type="match status" value="1"/>
</dbReference>
<dbReference type="InterPro" id="IPR050951">
    <property type="entry name" value="Retrovirus_Pol_polyprotein"/>
</dbReference>
<dbReference type="CDD" id="cd09274">
    <property type="entry name" value="RNase_HI_RT_Ty3"/>
    <property type="match status" value="1"/>
</dbReference>
<keyword evidence="5" id="KW-0255">Endonuclease</keyword>
<gene>
    <name evidence="11" type="ORF">RO3G_10222</name>
</gene>
<dbReference type="EC" id="2.7.7.49" evidence="1"/>
<keyword evidence="7" id="KW-0695">RNA-directed DNA polymerase</keyword>
<dbReference type="Gene3D" id="2.40.70.10">
    <property type="entry name" value="Acid Proteases"/>
    <property type="match status" value="1"/>
</dbReference>
<dbReference type="GeneID" id="93617188"/>
<dbReference type="Gene3D" id="3.10.20.370">
    <property type="match status" value="1"/>
</dbReference>
<dbReference type="Gene3D" id="2.40.50.40">
    <property type="match status" value="1"/>
</dbReference>
<feature type="compositionally biased region" description="Basic residues" evidence="8">
    <location>
        <begin position="1550"/>
        <end position="1559"/>
    </location>
</feature>
<dbReference type="SUPFAM" id="SSF56672">
    <property type="entry name" value="DNA/RNA polymerases"/>
    <property type="match status" value="1"/>
</dbReference>
<dbReference type="Gene3D" id="3.30.70.270">
    <property type="match status" value="2"/>
</dbReference>
<feature type="compositionally biased region" description="Basic residues" evidence="8">
    <location>
        <begin position="360"/>
        <end position="370"/>
    </location>
</feature>
<dbReference type="InterPro" id="IPR001584">
    <property type="entry name" value="Integrase_cat-core"/>
</dbReference>
<dbReference type="InterPro" id="IPR036397">
    <property type="entry name" value="RNaseH_sf"/>
</dbReference>
<dbReference type="PANTHER" id="PTHR37984">
    <property type="entry name" value="PROTEIN CBG26694"/>
    <property type="match status" value="1"/>
</dbReference>
<keyword evidence="12" id="KW-1185">Reference proteome</keyword>
<dbReference type="VEuPathDB" id="FungiDB:RO3G_10222"/>
<dbReference type="PROSITE" id="PS50994">
    <property type="entry name" value="INTEGRASE"/>
    <property type="match status" value="1"/>
</dbReference>
<dbReference type="Pfam" id="PF00665">
    <property type="entry name" value="rve"/>
    <property type="match status" value="1"/>
</dbReference>
<feature type="compositionally biased region" description="Basic and acidic residues" evidence="8">
    <location>
        <begin position="1523"/>
        <end position="1536"/>
    </location>
</feature>
<dbReference type="CDD" id="cd00024">
    <property type="entry name" value="CD_CSD"/>
    <property type="match status" value="1"/>
</dbReference>
<dbReference type="InterPro" id="IPR000477">
    <property type="entry name" value="RT_dom"/>
</dbReference>
<organism evidence="11 12">
    <name type="scientific">Rhizopus delemar (strain RA 99-880 / ATCC MYA-4621 / FGSC 9543 / NRRL 43880)</name>
    <name type="common">Mucormycosis agent</name>
    <name type="synonym">Rhizopus arrhizus var. delemar</name>
    <dbReference type="NCBI Taxonomy" id="246409"/>
    <lineage>
        <taxon>Eukaryota</taxon>
        <taxon>Fungi</taxon>
        <taxon>Fungi incertae sedis</taxon>
        <taxon>Mucoromycota</taxon>
        <taxon>Mucoromycotina</taxon>
        <taxon>Mucoromycetes</taxon>
        <taxon>Mucorales</taxon>
        <taxon>Mucorineae</taxon>
        <taxon>Rhizopodaceae</taxon>
        <taxon>Rhizopus</taxon>
    </lineage>
</organism>
<dbReference type="Gene3D" id="3.10.10.10">
    <property type="entry name" value="HIV Type 1 Reverse Transcriptase, subunit A, domain 1"/>
    <property type="match status" value="1"/>
</dbReference>
<feature type="domain" description="Chromo" evidence="9">
    <location>
        <begin position="1446"/>
        <end position="1504"/>
    </location>
</feature>
<dbReference type="InterPro" id="IPR041373">
    <property type="entry name" value="RT_RNaseH"/>
</dbReference>
<dbReference type="GO" id="GO:0003964">
    <property type="term" value="F:RNA-directed DNA polymerase activity"/>
    <property type="evidence" value="ECO:0007669"/>
    <property type="project" value="UniProtKB-KW"/>
</dbReference>
<protein>
    <recommendedName>
        <fullName evidence="1">RNA-directed DNA polymerase</fullName>
        <ecNumber evidence="1">2.7.7.49</ecNumber>
    </recommendedName>
</protein>
<dbReference type="InterPro" id="IPR012337">
    <property type="entry name" value="RNaseH-like_sf"/>
</dbReference>
<dbReference type="FunFam" id="3.30.70.270:FF:000020">
    <property type="entry name" value="Transposon Tf2-6 polyprotein-like Protein"/>
    <property type="match status" value="1"/>
</dbReference>
<reference evidence="11 12" key="1">
    <citation type="journal article" date="2009" name="PLoS Genet.">
        <title>Genomic analysis of the basal lineage fungus Rhizopus oryzae reveals a whole-genome duplication.</title>
        <authorList>
            <person name="Ma L.-J."/>
            <person name="Ibrahim A.S."/>
            <person name="Skory C."/>
            <person name="Grabherr M.G."/>
            <person name="Burger G."/>
            <person name="Butler M."/>
            <person name="Elias M."/>
            <person name="Idnurm A."/>
            <person name="Lang B.F."/>
            <person name="Sone T."/>
            <person name="Abe A."/>
            <person name="Calvo S.E."/>
            <person name="Corrochano L.M."/>
            <person name="Engels R."/>
            <person name="Fu J."/>
            <person name="Hansberg W."/>
            <person name="Kim J.-M."/>
            <person name="Kodira C.D."/>
            <person name="Koehrsen M.J."/>
            <person name="Liu B."/>
            <person name="Miranda-Saavedra D."/>
            <person name="O'Leary S."/>
            <person name="Ortiz-Castellanos L."/>
            <person name="Poulter R."/>
            <person name="Rodriguez-Romero J."/>
            <person name="Ruiz-Herrera J."/>
            <person name="Shen Y.-Q."/>
            <person name="Zeng Q."/>
            <person name="Galagan J."/>
            <person name="Birren B.W."/>
            <person name="Cuomo C.A."/>
            <person name="Wickes B.L."/>
        </authorList>
    </citation>
    <scope>NUCLEOTIDE SEQUENCE [LARGE SCALE GENOMIC DNA]</scope>
    <source>
        <strain evidence="12">RA 99-880 / ATCC MYA-4621 / FGSC 9543 / NRRL 43880</strain>
    </source>
</reference>
<dbReference type="InParanoid" id="I1CAN2"/>
<evidence type="ECO:0000259" key="10">
    <source>
        <dbReference type="PROSITE" id="PS50994"/>
    </source>
</evidence>
<dbReference type="InterPro" id="IPR021109">
    <property type="entry name" value="Peptidase_aspartic_dom_sf"/>
</dbReference>
<dbReference type="STRING" id="246409.I1CAN2"/>
<dbReference type="GO" id="GO:0003676">
    <property type="term" value="F:nucleic acid binding"/>
    <property type="evidence" value="ECO:0007669"/>
    <property type="project" value="InterPro"/>
</dbReference>
<dbReference type="OMA" id="LANIHEM"/>
<evidence type="ECO:0000256" key="8">
    <source>
        <dbReference type="SAM" id="MobiDB-lite"/>
    </source>
</evidence>
<dbReference type="SMART" id="SM00298">
    <property type="entry name" value="CHROMO"/>
    <property type="match status" value="1"/>
</dbReference>
<dbReference type="GO" id="GO:0004519">
    <property type="term" value="F:endonuclease activity"/>
    <property type="evidence" value="ECO:0007669"/>
    <property type="project" value="UniProtKB-KW"/>
</dbReference>
<keyword evidence="3" id="KW-0548">Nucleotidyltransferase</keyword>